<dbReference type="EMBL" id="MUNK01000001">
    <property type="protein sequence ID" value="OTA39862.1"/>
    <property type="molecule type" value="Genomic_DNA"/>
</dbReference>
<comment type="catalytic activity">
    <reaction evidence="1">
        <text>a 1,2-diacyl-sn-glycero-3-phospho-(1D-myo-inositol 4-phosphate) + ATP = a 1,2-diacyl-sn-glycero-3-phospho-(1D-myo-inositol-4,5-bisphosphate) + ADP + H(+)</text>
        <dbReference type="Rhea" id="RHEA:14425"/>
        <dbReference type="ChEBI" id="CHEBI:15378"/>
        <dbReference type="ChEBI" id="CHEBI:30616"/>
        <dbReference type="ChEBI" id="CHEBI:58178"/>
        <dbReference type="ChEBI" id="CHEBI:58456"/>
        <dbReference type="ChEBI" id="CHEBI:456216"/>
        <dbReference type="EC" id="2.7.1.68"/>
    </reaction>
</comment>
<name>A0A1Z5TV04_HORWE</name>
<evidence type="ECO:0000256" key="12">
    <source>
        <dbReference type="SAM" id="MobiDB-lite"/>
    </source>
</evidence>
<dbReference type="VEuPathDB" id="FungiDB:BTJ68_00087"/>
<feature type="region of interest" description="Disordered" evidence="12">
    <location>
        <begin position="1298"/>
        <end position="1373"/>
    </location>
</feature>
<dbReference type="Proteomes" id="UP000194280">
    <property type="component" value="Unassembled WGS sequence"/>
</dbReference>
<proteinExistence type="predicted"/>
<dbReference type="PANTHER" id="PTHR23086:SF8">
    <property type="entry name" value="PHOSPHATIDYLINOSITOL 5-PHOSPHATE 4-KINASE, ISOFORM A"/>
    <property type="match status" value="1"/>
</dbReference>
<organism evidence="14 15">
    <name type="scientific">Hortaea werneckii EXF-2000</name>
    <dbReference type="NCBI Taxonomy" id="1157616"/>
    <lineage>
        <taxon>Eukaryota</taxon>
        <taxon>Fungi</taxon>
        <taxon>Dikarya</taxon>
        <taxon>Ascomycota</taxon>
        <taxon>Pezizomycotina</taxon>
        <taxon>Dothideomycetes</taxon>
        <taxon>Dothideomycetidae</taxon>
        <taxon>Mycosphaerellales</taxon>
        <taxon>Teratosphaeriaceae</taxon>
        <taxon>Hortaea</taxon>
    </lineage>
</organism>
<feature type="compositionally biased region" description="Basic and acidic residues" evidence="12">
    <location>
        <begin position="127"/>
        <end position="141"/>
    </location>
</feature>
<dbReference type="SUPFAM" id="SSF56104">
    <property type="entry name" value="SAICAR synthase-like"/>
    <property type="match status" value="1"/>
</dbReference>
<dbReference type="EC" id="2.7.1.68" evidence="2"/>
<feature type="compositionally biased region" description="Polar residues" evidence="12">
    <location>
        <begin position="283"/>
        <end position="303"/>
    </location>
</feature>
<dbReference type="InterPro" id="IPR027484">
    <property type="entry name" value="PInositol-4-P-5-kinase_N"/>
</dbReference>
<comment type="caution">
    <text evidence="14">The sequence shown here is derived from an EMBL/GenBank/DDBJ whole genome shotgun (WGS) entry which is preliminary data.</text>
</comment>
<keyword evidence="6 11" id="KW-0418">Kinase</keyword>
<feature type="compositionally biased region" description="Polar residues" evidence="12">
    <location>
        <begin position="237"/>
        <end position="250"/>
    </location>
</feature>
<evidence type="ECO:0000313" key="15">
    <source>
        <dbReference type="Proteomes" id="UP000194280"/>
    </source>
</evidence>
<accession>A0A1Z5TV04</accession>
<feature type="domain" description="PIPK" evidence="13">
    <location>
        <begin position="371"/>
        <end position="774"/>
    </location>
</feature>
<feature type="compositionally biased region" description="Polar residues" evidence="12">
    <location>
        <begin position="22"/>
        <end position="47"/>
    </location>
</feature>
<evidence type="ECO:0000256" key="3">
    <source>
        <dbReference type="ARBA" id="ARBA00022553"/>
    </source>
</evidence>
<dbReference type="STRING" id="1157616.A0A1Z5TV04"/>
<feature type="region of interest" description="Disordered" evidence="12">
    <location>
        <begin position="1"/>
        <end position="337"/>
    </location>
</feature>
<reference evidence="14 15" key="1">
    <citation type="submission" date="2017-01" db="EMBL/GenBank/DDBJ databases">
        <title>The recent genome duplication of the halophilic yeast Hortaea werneckii: insights from long-read sequencing.</title>
        <authorList>
            <person name="Sinha S."/>
            <person name="Flibotte S."/>
            <person name="Neira M."/>
            <person name="Lenassi M."/>
            <person name="Gostincar C."/>
            <person name="Stajich J.E."/>
            <person name="Nislow C.E."/>
        </authorList>
    </citation>
    <scope>NUCLEOTIDE SEQUENCE [LARGE SCALE GENOMIC DNA]</scope>
    <source>
        <strain evidence="14 15">EXF-2000</strain>
    </source>
</reference>
<evidence type="ECO:0000256" key="10">
    <source>
        <dbReference type="ARBA" id="ARBA00082306"/>
    </source>
</evidence>
<evidence type="ECO:0000256" key="4">
    <source>
        <dbReference type="ARBA" id="ARBA00022679"/>
    </source>
</evidence>
<dbReference type="OrthoDB" id="20783at2759"/>
<dbReference type="PROSITE" id="PS51455">
    <property type="entry name" value="PIPK"/>
    <property type="match status" value="1"/>
</dbReference>
<evidence type="ECO:0000256" key="8">
    <source>
        <dbReference type="ARBA" id="ARBA00078403"/>
    </source>
</evidence>
<dbReference type="InParanoid" id="A0A1Z5TV04"/>
<keyword evidence="4 11" id="KW-0808">Transferase</keyword>
<evidence type="ECO:0000256" key="9">
    <source>
        <dbReference type="ARBA" id="ARBA00080374"/>
    </source>
</evidence>
<dbReference type="CDD" id="cd17303">
    <property type="entry name" value="PIPKc_PIP5K_yeast_like"/>
    <property type="match status" value="1"/>
</dbReference>
<dbReference type="GO" id="GO:0005886">
    <property type="term" value="C:plasma membrane"/>
    <property type="evidence" value="ECO:0007669"/>
    <property type="project" value="TreeGrafter"/>
</dbReference>
<evidence type="ECO:0000256" key="11">
    <source>
        <dbReference type="PROSITE-ProRule" id="PRU00781"/>
    </source>
</evidence>
<keyword evidence="3" id="KW-0597">Phosphoprotein</keyword>
<evidence type="ECO:0000259" key="13">
    <source>
        <dbReference type="PROSITE" id="PS51455"/>
    </source>
</evidence>
<dbReference type="Pfam" id="PF01504">
    <property type="entry name" value="PIP5K"/>
    <property type="match status" value="1"/>
</dbReference>
<evidence type="ECO:0000313" key="14">
    <source>
        <dbReference type="EMBL" id="OTA39862.1"/>
    </source>
</evidence>
<dbReference type="Gene3D" id="3.30.800.10">
    <property type="entry name" value="Phosphatidylinositol Phosphate Kinase II Beta"/>
    <property type="match status" value="1"/>
</dbReference>
<sequence>MVQTIDMPGVLASEASSHENSTHSNGLGKAVSSSNGGAANTNRQSTEYFRRESHEKPTPAVDGLPGGWPLTPGALTNGNGRENGSVKEGIGGVDGSILSVPHGGLRERAPSAKSLGSSRTRRSSGVESEKRFGEAVKEETPRPGAAEEGYFTPVVSNGKPVAPRSPFSKAVQSDRDVSPPTPGRSPSGAMPMTPGTSLPPVQERSPSIPPKANTDQDGMLHPPVTQHHRASSPPAFQRNTVSPHTPSGSTYPPPTQQREKLTHRHTLEVPKAGSRTSNESREQPSITTEGVASTTGRFSPNTPTKRRGSMQLARKVTRSLHSHSDMQLDQVPQDEDAARWAEQIRAKRASKRHRADTDDDRVVVGTKVDEHHNNFVRAYNMLTGIRFCVSRIHAKMNRDLTEADFRAAQKYSFDITGSELTPSAKYDFKFKDYAPWVFRHIRAAFRIDPAEYLVSLTAKYILSELGSPGKSGSFFYFSRDYKYIIKTIHHGEHKFLRKILKDYYEHVRNNPNTLLSQFYGLHRVKLPYGPKVHFVVMNNLFPPHRDIHRTFDLKGSTIGRDFHEEDLDKNPRATLKDLNWLRRNLHLEFGPTKKEVFITQMQRDVALLQRLKIMDYSLLVGIHDLGRGNEENLRDKTLQVFQPGGEQKQEQQLSQLVRTPSKMESIKRARELRESVKKERPVPLAETIDKMPDEAHRKGFYFYSDDGGFQATHEDNGPGEEIYYLGIIDCLTRYNYVKKAEHLWKGLGGHESQISPIPPERYGDRFVKFISGITMSRERAEKERISQSLENATVRQVPGDGDMEATASGAFAGPSTEATPAAVYEDDSRHCAITASQVPKPAVSALPPLAHGPVVDVKDLKSIGTRFHEDCHETDLPSPRLRSSRMFKGKGNEAVPVEKEKKKPLCLLDLPVDILKDIVKEVTHTNDLTSLALCHSALHRLTTPHIYSRFDIVWPDTTVHSEPRSGVDALTYGLSTLTMAEEVFGEAPSQRAAQGNRFMKSGSGRATEAAVKRRRGNHYAQFTKKFSLGNGPPDWVQEYLITKESGKMLGTLVALAVARMRVLETFVWDMPTGILRDVWLALSSLGDRDDGRPCRLEKVWVRWHDNSSADAAHPVPPPPLPINISNMPPAPLQTSHLALQPQIHPAALDRVEHPSFSELPPLKSLNVLDIDELPYLDEMAVLIGRSLDKLRELRVGIARHAVQREWATVWEGDSLQQIDADYPTSSSHFFLQHLPSIPQLRSLYIPFIADHVHGSNLDPRELALSIMDIVALRPEVELCYMGIQSKCFEILENKREWDGRPDSHLGMSGTAMDDGPSDGEDEDEGDVEDDEDEEDGEDGQDDELDETESDDDADDDDDDDDDDASDLEEATIDGRAARLRLREILFYDDKVAVFKARHGKL</sequence>
<keyword evidence="5 11" id="KW-0547">Nucleotide-binding</keyword>
<keyword evidence="15" id="KW-1185">Reference proteome</keyword>
<keyword evidence="7 11" id="KW-0067">ATP-binding</keyword>
<dbReference type="GO" id="GO:0016308">
    <property type="term" value="F:1-phosphatidylinositol-4-phosphate 5-kinase activity"/>
    <property type="evidence" value="ECO:0007669"/>
    <property type="project" value="UniProtKB-EC"/>
</dbReference>
<feature type="compositionally biased region" description="Acidic residues" evidence="12">
    <location>
        <begin position="1315"/>
        <end position="1371"/>
    </location>
</feature>
<dbReference type="PANTHER" id="PTHR23086">
    <property type="entry name" value="PHOSPHATIDYLINOSITOL-4-PHOSPHATE 5-KINASE"/>
    <property type="match status" value="1"/>
</dbReference>
<feature type="compositionally biased region" description="Basic and acidic residues" evidence="12">
    <location>
        <begin position="257"/>
        <end position="268"/>
    </location>
</feature>
<gene>
    <name evidence="14" type="ORF">BTJ68_00087</name>
</gene>
<dbReference type="InterPro" id="IPR023610">
    <property type="entry name" value="PInositol-4/5-P-5/4-kinase"/>
</dbReference>
<dbReference type="Gene3D" id="3.30.810.10">
    <property type="entry name" value="2-Layer Sandwich"/>
    <property type="match status" value="1"/>
</dbReference>
<evidence type="ECO:0000256" key="1">
    <source>
        <dbReference type="ARBA" id="ARBA00000444"/>
    </source>
</evidence>
<dbReference type="SMART" id="SM00330">
    <property type="entry name" value="PIPKc"/>
    <property type="match status" value="1"/>
</dbReference>
<dbReference type="GO" id="GO:0005524">
    <property type="term" value="F:ATP binding"/>
    <property type="evidence" value="ECO:0007669"/>
    <property type="project" value="UniProtKB-UniRule"/>
</dbReference>
<evidence type="ECO:0000256" key="6">
    <source>
        <dbReference type="ARBA" id="ARBA00022777"/>
    </source>
</evidence>
<dbReference type="GO" id="GO:0046854">
    <property type="term" value="P:phosphatidylinositol phosphate biosynthetic process"/>
    <property type="evidence" value="ECO:0007669"/>
    <property type="project" value="TreeGrafter"/>
</dbReference>
<dbReference type="FunFam" id="3.30.800.10:FF:000009">
    <property type="entry name" value="Phosphatidylinositol 4-phosphate 5-kinase its3"/>
    <property type="match status" value="1"/>
</dbReference>
<feature type="compositionally biased region" description="Low complexity" evidence="12">
    <location>
        <begin position="114"/>
        <end position="126"/>
    </location>
</feature>
<feature type="compositionally biased region" description="Basic and acidic residues" evidence="12">
    <location>
        <begin position="48"/>
        <end position="57"/>
    </location>
</feature>
<evidence type="ECO:0000256" key="7">
    <source>
        <dbReference type="ARBA" id="ARBA00022840"/>
    </source>
</evidence>
<evidence type="ECO:0000256" key="5">
    <source>
        <dbReference type="ARBA" id="ARBA00022741"/>
    </source>
</evidence>
<dbReference type="InterPro" id="IPR002498">
    <property type="entry name" value="PInositol-4-P-4/5-kinase_core"/>
</dbReference>
<protein>
    <recommendedName>
        <fullName evidence="2">1-phosphatidylinositol-4-phosphate 5-kinase</fullName>
        <ecNumber evidence="2">2.7.1.68</ecNumber>
    </recommendedName>
    <alternativeName>
        <fullName evidence="10">1-phosphatidylinositol 4-phosphate kinase</fullName>
    </alternativeName>
    <alternativeName>
        <fullName evidence="8">Diphosphoinositide kinase</fullName>
    </alternativeName>
    <alternativeName>
        <fullName evidence="9">PIP5K</fullName>
    </alternativeName>
</protein>
<dbReference type="InterPro" id="IPR027483">
    <property type="entry name" value="PInositol-4-P-4/5-kinase_C_sf"/>
</dbReference>
<evidence type="ECO:0000256" key="2">
    <source>
        <dbReference type="ARBA" id="ARBA00012172"/>
    </source>
</evidence>